<dbReference type="AlphaFoldDB" id="A0A0P0P452"/>
<gene>
    <name evidence="1" type="ORF">AQ619_18155</name>
</gene>
<dbReference type="OrthoDB" id="7450844at2"/>
<evidence type="ECO:0000313" key="2">
    <source>
        <dbReference type="Proteomes" id="UP000056905"/>
    </source>
</evidence>
<protein>
    <submittedName>
        <fullName evidence="1">Heavy metal resistance protein</fullName>
    </submittedName>
</protein>
<dbReference type="RefSeq" id="WP_062151878.1">
    <property type="nucleotide sequence ID" value="NZ_CP013003.1"/>
</dbReference>
<keyword evidence="1" id="KW-0614">Plasmid</keyword>
<accession>A0A0P0P452</accession>
<dbReference type="EMBL" id="CP013003">
    <property type="protein sequence ID" value="ALL15413.1"/>
    <property type="molecule type" value="Genomic_DNA"/>
</dbReference>
<reference evidence="1 2" key="1">
    <citation type="submission" date="2015-10" db="EMBL/GenBank/DDBJ databases">
        <title>Conservation of the essential genome among Caulobacter and Brevundimonas species.</title>
        <authorList>
            <person name="Scott D."/>
            <person name="Ely B."/>
        </authorList>
    </citation>
    <scope>NUCLEOTIDE SEQUENCE [LARGE SCALE GENOMIC DNA]</scope>
    <source>
        <strain evidence="1 2">CB4</strain>
        <plasmid evidence="2">CB4 Plasmid</plasmid>
    </source>
</reference>
<keyword evidence="2" id="KW-1185">Reference proteome</keyword>
<dbReference type="Pfam" id="PF13801">
    <property type="entry name" value="Metal_resist"/>
    <property type="match status" value="1"/>
</dbReference>
<proteinExistence type="predicted"/>
<geneLocation type="plasmid" evidence="2">
    <name>CB4 Plasmid</name>
</geneLocation>
<dbReference type="KEGG" id="chq:AQ619_18155"/>
<dbReference type="Proteomes" id="UP000056905">
    <property type="component" value="Plasmid pCB4"/>
</dbReference>
<evidence type="ECO:0000313" key="1">
    <source>
        <dbReference type="EMBL" id="ALL15413.1"/>
    </source>
</evidence>
<name>A0A0P0P452_9CAUL</name>
<sequence>MSISRSIVLTLVLSTLAAAIGAWGGGQYVVRRMHHTTPLHQLVHEQLDLTPDQERRIDGLERQYAAKRLTLEAEMRAANAELAQAIQEQHSYTPKVQAAIDRFHMAMGALQKESVQHVIAMRTVLTPQQTSRFDDTVVKNLTEQSQ</sequence>
<dbReference type="Gene3D" id="1.20.120.1490">
    <property type="match status" value="1"/>
</dbReference>
<dbReference type="InterPro" id="IPR025961">
    <property type="entry name" value="Metal_resist"/>
</dbReference>
<organism evidence="1 2">
    <name type="scientific">Caulobacter henricii</name>
    <dbReference type="NCBI Taxonomy" id="69395"/>
    <lineage>
        <taxon>Bacteria</taxon>
        <taxon>Pseudomonadati</taxon>
        <taxon>Pseudomonadota</taxon>
        <taxon>Alphaproteobacteria</taxon>
        <taxon>Caulobacterales</taxon>
        <taxon>Caulobacteraceae</taxon>
        <taxon>Caulobacter</taxon>
    </lineage>
</organism>